<protein>
    <submittedName>
        <fullName evidence="2">Uncharacterized protein</fullName>
    </submittedName>
</protein>
<evidence type="ECO:0000313" key="2">
    <source>
        <dbReference type="EMBL" id="CAH2717477.1"/>
    </source>
</evidence>
<proteinExistence type="predicted"/>
<organism evidence="2 3">
    <name type="scientific">Neobacillus rhizosphaerae</name>
    <dbReference type="NCBI Taxonomy" id="2880965"/>
    <lineage>
        <taxon>Bacteria</taxon>
        <taxon>Bacillati</taxon>
        <taxon>Bacillota</taxon>
        <taxon>Bacilli</taxon>
        <taxon>Bacillales</taxon>
        <taxon>Bacillaceae</taxon>
        <taxon>Neobacillus</taxon>
    </lineage>
</organism>
<evidence type="ECO:0000313" key="3">
    <source>
        <dbReference type="Proteomes" id="UP000838308"/>
    </source>
</evidence>
<feature type="transmembrane region" description="Helical" evidence="1">
    <location>
        <begin position="12"/>
        <end position="33"/>
    </location>
</feature>
<comment type="caution">
    <text evidence="2">The sequence shown here is derived from an EMBL/GenBank/DDBJ whole genome shotgun (WGS) entry which is preliminary data.</text>
</comment>
<keyword evidence="1" id="KW-1133">Transmembrane helix</keyword>
<keyword evidence="3" id="KW-1185">Reference proteome</keyword>
<accession>A0ABM9EXS5</accession>
<dbReference type="EMBL" id="CALBWS010000049">
    <property type="protein sequence ID" value="CAH2717477.1"/>
    <property type="molecule type" value="Genomic_DNA"/>
</dbReference>
<sequence length="116" mass="13308">MFANNISKGEIWGGILKKLIGIVVILGVIFILLHSTPKMALRFHILLMVYPKEALITDISDNKIDNRIDKKKLATLNAKTYTLTKPPFEKDTETELDTFLVRKIGFLYFAEYYSLL</sequence>
<keyword evidence="1" id="KW-0472">Membrane</keyword>
<evidence type="ECO:0000256" key="1">
    <source>
        <dbReference type="SAM" id="Phobius"/>
    </source>
</evidence>
<name>A0ABM9EXS5_9BACI</name>
<gene>
    <name evidence="2" type="ORF">BACCIP111895_04691</name>
</gene>
<dbReference type="Proteomes" id="UP000838308">
    <property type="component" value="Unassembled WGS sequence"/>
</dbReference>
<keyword evidence="1" id="KW-0812">Transmembrane</keyword>
<reference evidence="2" key="1">
    <citation type="submission" date="2022-04" db="EMBL/GenBank/DDBJ databases">
        <authorList>
            <person name="Criscuolo A."/>
        </authorList>
    </citation>
    <scope>NUCLEOTIDE SEQUENCE</scope>
    <source>
        <strain evidence="2">CIP111895</strain>
    </source>
</reference>